<feature type="compositionally biased region" description="Basic and acidic residues" evidence="4">
    <location>
        <begin position="2702"/>
        <end position="2718"/>
    </location>
</feature>
<feature type="region of interest" description="Disordered" evidence="4">
    <location>
        <begin position="1095"/>
        <end position="1141"/>
    </location>
</feature>
<protein>
    <submittedName>
        <fullName evidence="10">Uncharacterized protein</fullName>
    </submittedName>
</protein>
<feature type="compositionally biased region" description="Low complexity" evidence="4">
    <location>
        <begin position="1119"/>
        <end position="1129"/>
    </location>
</feature>
<keyword evidence="11" id="KW-1185">Reference proteome</keyword>
<dbReference type="Proteomes" id="UP000215902">
    <property type="component" value="Unassembled WGS sequence"/>
</dbReference>
<name>A0A267GSJ9_9PLAT</name>
<feature type="region of interest" description="Disordered" evidence="4">
    <location>
        <begin position="1582"/>
        <end position="1616"/>
    </location>
</feature>
<dbReference type="GO" id="GO:0031514">
    <property type="term" value="C:motile cilium"/>
    <property type="evidence" value="ECO:0007669"/>
    <property type="project" value="UniProtKB-ARBA"/>
</dbReference>
<feature type="compositionally biased region" description="Basic and acidic residues" evidence="4">
    <location>
        <begin position="2165"/>
        <end position="2176"/>
    </location>
</feature>
<dbReference type="Pfam" id="PF08393">
    <property type="entry name" value="DHC_N2"/>
    <property type="match status" value="2"/>
</dbReference>
<dbReference type="InterPro" id="IPR027417">
    <property type="entry name" value="P-loop_NTPase"/>
</dbReference>
<evidence type="ECO:0000256" key="1">
    <source>
        <dbReference type="ARBA" id="ARBA00008887"/>
    </source>
</evidence>
<feature type="domain" description="Dynein heavy chain tail" evidence="5">
    <location>
        <begin position="202"/>
        <end position="407"/>
    </location>
</feature>
<dbReference type="SUPFAM" id="SSF52540">
    <property type="entry name" value="P-loop containing nucleoside triphosphate hydrolases"/>
    <property type="match status" value="2"/>
</dbReference>
<feature type="region of interest" description="Disordered" evidence="4">
    <location>
        <begin position="2136"/>
        <end position="2220"/>
    </location>
</feature>
<feature type="domain" description="Dynein heavy chain AAA 5 extension" evidence="8">
    <location>
        <begin position="2958"/>
        <end position="3086"/>
    </location>
</feature>
<feature type="region of interest" description="Disordered" evidence="4">
    <location>
        <begin position="2269"/>
        <end position="2288"/>
    </location>
</feature>
<dbReference type="GO" id="GO:0051959">
    <property type="term" value="F:dynein light intermediate chain binding"/>
    <property type="evidence" value="ECO:0007669"/>
    <property type="project" value="InterPro"/>
</dbReference>
<dbReference type="GO" id="GO:0030286">
    <property type="term" value="C:dynein complex"/>
    <property type="evidence" value="ECO:0007669"/>
    <property type="project" value="InterPro"/>
</dbReference>
<gene>
    <name evidence="10" type="ORF">BOX15_Mlig007579g1</name>
</gene>
<dbReference type="Pfam" id="PF12775">
    <property type="entry name" value="AAA_7"/>
    <property type="match status" value="1"/>
</dbReference>
<evidence type="ECO:0000256" key="4">
    <source>
        <dbReference type="SAM" id="MobiDB-lite"/>
    </source>
</evidence>
<keyword evidence="2" id="KW-0677">Repeat</keyword>
<dbReference type="Pfam" id="PF17852">
    <property type="entry name" value="Dynein_AAA_lid"/>
    <property type="match status" value="1"/>
</dbReference>
<keyword evidence="3" id="KW-0175">Coiled coil</keyword>
<evidence type="ECO:0000313" key="10">
    <source>
        <dbReference type="EMBL" id="PAA89001.1"/>
    </source>
</evidence>
<dbReference type="InterPro" id="IPR042228">
    <property type="entry name" value="Dynein_linker_3"/>
</dbReference>
<dbReference type="PANTHER" id="PTHR46961:SF21">
    <property type="entry name" value="LOW QUALITY PROTEIN: DYNEIN BETA CHAIN, FLAGELLAR OUTER ARM-LIKE"/>
    <property type="match status" value="1"/>
</dbReference>
<organism evidence="10 11">
    <name type="scientific">Macrostomum lignano</name>
    <dbReference type="NCBI Taxonomy" id="282301"/>
    <lineage>
        <taxon>Eukaryota</taxon>
        <taxon>Metazoa</taxon>
        <taxon>Spiralia</taxon>
        <taxon>Lophotrochozoa</taxon>
        <taxon>Platyhelminthes</taxon>
        <taxon>Rhabditophora</taxon>
        <taxon>Macrostomorpha</taxon>
        <taxon>Macrostomida</taxon>
        <taxon>Macrostomidae</taxon>
        <taxon>Macrostomum</taxon>
    </lineage>
</organism>
<feature type="coiled-coil region" evidence="3">
    <location>
        <begin position="1369"/>
        <end position="1396"/>
    </location>
</feature>
<dbReference type="InterPro" id="IPR013602">
    <property type="entry name" value="Dynein_heavy_linker"/>
</dbReference>
<sequence length="3854" mass="434390">MDECVKWFERKLEFAVQATIPETKNLIEQDEYKLAFYEFIDNEDVKKLYAYRRNGALQVSLYPPYDFQGKSVFFLKKSPIKITPENINSEVSCTEGSSSLLNHTHLLLREIFLPSLCAARPAAAVPSSTASYQPSEAGDAAAAAAAAAAAGGVNVDKLSDFLHRLMATVESAHYQSQGDTVLSLPNLEVLTQASETRGLAVVHILETTVVNWMKQIRSAIRADPIEQLQHKYGADAGPLAEIEIWRDREKTFKSLQTQLEQQETVDIMSYLHASSSNYAASFNEVVFEIDSGRQFAQEILKYLGPLEAWVNELGEARTLTEKADRLKPILRIVLLLWSNHSWYHQSRHLCNLLQLLANEVVHLAIDYVGKDVLKDPLQSFHKLKDVQKFCAAFKGAYVDCREEADAINKKNVADNLEKINHMPKPEIWSVRMYGPHKYNFKHGLKRSEYLNDPEYQVDPVLLDSPWPARNAPCFALFNAFMERCTDCLELVQTTQHFRLLADAAEIGGAGSQSLDAIVREIHEKYSSAMSDFFEQVTNVLDLNRPKEFERAFFDFRTVVRELERCLAKILSQSLQQCPTVLAQLRLLEVFEGISGREIVQEVLKDKDELIVKSFIDDLMVVQEIFRSQRANPPPIRHMPRFVSTLYWLRGLRQRLEQPWLKIHKVSPHMLTGELGYQLKTLYAEVFEQVTSEEAALVSEWQNGVTDSLFDYMKNSLLVCKETGDLDQYEVNLDPRLVRLLREMRHVTGEPFNLGLTAAGRRLARLTDLDKLRTLAARLDTIVATYNGIMQSLTESEFFLLQSHVLDAQQLFRQGCSAYTWKLEESADFVERSHVLVLELLAKTLRTLKSNCDEIRSIADAWTSGVLDIFQGREPGVSYEPEQLKLMHRQLTDSLEARMQPSNNRIHALVESSFQSLSISKASPVWLAYVRVINEDIVFAQLKESVMTSLDNMANCLALAGLTGPHNPTAPILTVRLDLVQCRISFRPPLDEFSYESSVTEMAQSWITDFLSRAGLLTNLLADLPENDDQLTKEERAPFLDKILADVEVTDARAKILEAVVNNSANCIEYVEYLNDYRYLWVPDIAETFQQFLQGRASPNPARTPSRSMQNASSTVFQTSRSRPSSVRSRLTAQQEENMDAEAGGGELSLGERAFLTPKSSGQAGTCVPSLAEFQDEIELYLEARQEIQEMPDSSNQGWLLINMRPLKQVLITLANKWVYQFTSYLTEQVLVTLRELDEFLQKIEPQIERISGQEKDTYSFMRLMRLFNEISSKQVEMDARFDVMRRTIRLLDTYECELPEEIRDPDGLVSVHRWQQLKNKVISAKQKLGPRIHNERKTIETDLVNFQSNVQSLSDDLFESNVFNYSCLLSKVQELLADFSRTLRDVEEEAQDLREVQTLLGSDVIEFEMITECRETLDNLKMTWETVRLLLSEQADWKKLRWKRLSPSQLIEACCTQLARLERLPNQCHDWDVFEGICGEIAAIKRVLELIDQLKDPAMKPRHWKQLVRLTGGVIQINSESLEVMTLGELLKLGLQNNADHVTSIVKRAKSDKEIEEAIKNFDNLWMSKVFDLKLHYMTPVGESSEDADGRGPNGSGAGSARRTSISRMSGRSAGMQSIASLPSSLIGVEMESDTQIYLLDNTDKVFAELAEHQASLAEMLASSTAGSYVDDIGKWQRTLQHIETVLILWLRVQDKWLQMQNIYESEKAFSALPEYAKFQIASADFKRLMQATKKNQNLLQCCNRKYIVPILDRMDSLLRKCREELVSYLDGQIRAKFPRFNFLSAEDLFLVYGSCHDAELLNRHIGKLFENVGELVFTRQEDNPAVCEVTGIRSRLGEELPLTSPVVCRGLDCSWLGDLLEAIRAALKTQLAATFGEAAKSPDADEYENFETKQQHNDEPTPEEEEEENEVVEGSKKEVNSRPQSQSQSAYQKQQQEKQQQLQSILKRRLPKNDREALAMMAGEPISSVFNDALERLEAPKGNKQQQQQQDEASEKLELSASQLLDSVAEVCHLRAQIDFSTQVDQAAYASDGWKEQLGKVRSGLRGSQDLCRRLLILFDRIIAEAESIKAKERAAAAEAAAISRAASKKAVRLRQPRDEGEEENDADSDDDEEYMDLEDEAAEDRSLADTIRERAASAATPAASGAAAHAEPDADEPTEEGNEAAKDDAEKPASGDDDETGEPIEGQGDEEKPEDNESAAQEPAAETIDEVNQFDFSDKPVEDPMVKIRANARLLLVPAQQAKLRQLILLFGYQIALIDAWTGQEKDGHENADEAPDTENSGSEADVRQRFLDQWAGELRYTRSSEDGSVQLHCCGQSLSYGWEYIGSAERCPQSTNVAGNLIYNTKHRFPTLCHSDNSDSGSSGGSMELFAALWNLAVAAGRPLYCVACSPELPDLSLEYAFEGLTTADGIWLCLRSVDSLCLESANKLARLLTQVNVAPAAASQAPKDSVDDGEDAPSKQQQQDDEQEAVMTENSACFCTLGGNTRSQKRHSDTVPFAVRPIEFEDFAAALPISLLTRLVPLRITEPSVFTQRAQAEAKLDLIGFKHPKLLADRLVDFLASYRSICDRLEDSFADRDREFRTLQFLSQVVDAAERHYPRQVELHLNKINVHMHNQFVTNQRMRTEMSSLMAQSEPRPEPLTKLPEDVLPEVQSHSLLLGLRDLLAPAFRRQSEGQLFEQLAVELFPGCPPSLDFREANSAEERFETPKSEDGADAKPPATAASTTAGAKRTPESAAVETTPLSLVAALDHVLNGDRFINSVPFECSLTKLYNMAEHSNAVAIVGPSGVGKTTVFRAYERLMQLMQVPMQVQCLYPGALSAEELVGAFEKGRWQPSVLGALLSQFTSCSTDETSSNDSTRRNLLRLDGTCSAAQWEVIQSLLDKPNFITLLSGQKLIFPEPIRVVWEMETLEDCSPGLASRVQLMFVGPDSSPVPPFLTRWLEDRPGDESLSLMTVFDKYLPKLHGFVTEAMKQPTLGRPMGGLPRLERLINQSYESSLRTTQRLLESLINSASLHQLRDEDYEQLVVFAAVWGFGANLTQDSQRKMSEWWRATFENERIPQQGSIFEYYLDVDRLEWQPWQELIPMYQGTINSGIPTHAFVQTPSSQAVSYCLSLLSDLGTPVLLVGPRGCGKSAIVGERIRTVCSSEVSEILNVSVYANRYTNARLITERLDEKLEWKDGKLYVPLGGKRLMCFVDDLNLAATDDAGRQTSSELLRQLIDEGGHHFAATQSWRTLKSLHFIAALNPGIAGGATVKQRFVNHFSVLAVNYPSQAEQCRLFSTMIMAHFFQHNETALSPEEIRVMHSYGPDRSVRSLLDQLVRVTVDLQENLRSMFLPTARRSHYVFSLRTLSTVFRNLCQSLNSDVQKKPLLQLWRNECDWVFAERMVDYVDKDRYRRAFANAVKKQFAEEYKLADELMEILLQPKPPLCSSIALQDSGLVSAISTKTQNDPDWTWGDGYAIVSSNDRLRELITDAIAEFNKNNPTIRLPLYNRTLAEVSRIARTLLSPHNFGHIAVVAEGNPGISALLARLAAHLAGFKVIQSTPASLTSEGNNKVEQFKRDLVAAYTNAGVKNEKLMFLLRDHEILEDSLFVYLSEFIIHGNINHLFSPEEQTKIVNSVRTDVAQAGLTYNREVAWEFFLRGVRRNFRICLIVTDAEQPFHRLCQQFPVLISTINFIWLQHWHPNQLVEHAAYHLESIDWLKDPLIRENLAHLLASMHSALRRACLSSAASDNSARKSQPACLIDVNNTSYSKFVEKFCALAATRHALVAQEHQKAEATLTQIQQEKLAKWIGGVARYQDMMHNTSSPAAPTNGRDCKARRRSGDSQRCAGAEAYRFRSSLKRACCRF</sequence>
<feature type="compositionally biased region" description="Acidic residues" evidence="4">
    <location>
        <begin position="2155"/>
        <end position="2164"/>
    </location>
</feature>
<feature type="compositionally biased region" description="Low complexity" evidence="4">
    <location>
        <begin position="2138"/>
        <end position="2151"/>
    </location>
</feature>
<dbReference type="Gene3D" id="1.10.472.130">
    <property type="match status" value="1"/>
</dbReference>
<dbReference type="InterPro" id="IPR041466">
    <property type="entry name" value="Dynein_AAA5_ext"/>
</dbReference>
<dbReference type="EMBL" id="NIVC01000168">
    <property type="protein sequence ID" value="PAA89001.1"/>
    <property type="molecule type" value="Genomic_DNA"/>
</dbReference>
<evidence type="ECO:0000259" key="6">
    <source>
        <dbReference type="Pfam" id="PF08393"/>
    </source>
</evidence>
<feature type="region of interest" description="Disordered" evidence="4">
    <location>
        <begin position="1880"/>
        <end position="1951"/>
    </location>
</feature>
<evidence type="ECO:0000259" key="8">
    <source>
        <dbReference type="Pfam" id="PF17852"/>
    </source>
</evidence>
<dbReference type="Gene3D" id="3.20.180.20">
    <property type="entry name" value="Dynein heavy chain, N-terminal domain 2"/>
    <property type="match status" value="1"/>
</dbReference>
<feature type="domain" description="Dynein heavy chain linker" evidence="6">
    <location>
        <begin position="1633"/>
        <end position="1873"/>
    </location>
</feature>
<feature type="compositionally biased region" description="Acidic residues" evidence="4">
    <location>
        <begin position="2177"/>
        <end position="2199"/>
    </location>
</feature>
<feature type="compositionally biased region" description="Low complexity" evidence="4">
    <location>
        <begin position="2719"/>
        <end position="2733"/>
    </location>
</feature>
<dbReference type="Gene3D" id="1.20.140.100">
    <property type="entry name" value="Dynein heavy chain, N-terminal domain 2"/>
    <property type="match status" value="1"/>
</dbReference>
<dbReference type="Gene3D" id="3.40.50.300">
    <property type="entry name" value="P-loop containing nucleotide triphosphate hydrolases"/>
    <property type="match status" value="3"/>
</dbReference>
<proteinExistence type="inferred from homology"/>
<feature type="compositionally biased region" description="Acidic residues" evidence="4">
    <location>
        <begin position="2101"/>
        <end position="2115"/>
    </location>
</feature>
<feature type="domain" description="Dynein heavy chain 3 AAA+ lid" evidence="9">
    <location>
        <begin position="3324"/>
        <end position="3414"/>
    </location>
</feature>
<reference evidence="10 11" key="1">
    <citation type="submission" date="2017-06" db="EMBL/GenBank/DDBJ databases">
        <title>A platform for efficient transgenesis in Macrostomum lignano, a flatworm model organism for stem cell research.</title>
        <authorList>
            <person name="Berezikov E."/>
        </authorList>
    </citation>
    <scope>NUCLEOTIDE SEQUENCE [LARGE SCALE GENOMIC DNA]</scope>
    <source>
        <strain evidence="10">DV1</strain>
        <tissue evidence="10">Whole organism</tissue>
    </source>
</reference>
<feature type="compositionally biased region" description="Polar residues" evidence="4">
    <location>
        <begin position="1602"/>
        <end position="1616"/>
    </location>
</feature>
<dbReference type="GO" id="GO:0007018">
    <property type="term" value="P:microtubule-based movement"/>
    <property type="evidence" value="ECO:0007669"/>
    <property type="project" value="InterPro"/>
</dbReference>
<feature type="compositionally biased region" description="Basic and acidic residues" evidence="4">
    <location>
        <begin position="1891"/>
        <end position="1900"/>
    </location>
</feature>
<evidence type="ECO:0000256" key="2">
    <source>
        <dbReference type="ARBA" id="ARBA00022737"/>
    </source>
</evidence>
<feature type="compositionally biased region" description="Acidic residues" evidence="4">
    <location>
        <begin position="1901"/>
        <end position="1912"/>
    </location>
</feature>
<comment type="similarity">
    <text evidence="1">Belongs to the dynein heavy chain family.</text>
</comment>
<dbReference type="InterPro" id="IPR026983">
    <property type="entry name" value="DHC"/>
</dbReference>
<feature type="domain" description="Dynein heavy chain AAA module D4" evidence="7">
    <location>
        <begin position="3493"/>
        <end position="3732"/>
    </location>
</feature>
<feature type="compositionally biased region" description="Low complexity" evidence="4">
    <location>
        <begin position="1925"/>
        <end position="1945"/>
    </location>
</feature>
<dbReference type="Gene3D" id="1.20.920.30">
    <property type="match status" value="1"/>
</dbReference>
<dbReference type="InterPro" id="IPR042222">
    <property type="entry name" value="Dynein_2_N"/>
</dbReference>
<dbReference type="PANTHER" id="PTHR46961">
    <property type="entry name" value="DYNEIN HEAVY CHAIN 1, AXONEMAL-LIKE PROTEIN"/>
    <property type="match status" value="1"/>
</dbReference>
<dbReference type="OrthoDB" id="10251809at2759"/>
<evidence type="ECO:0000259" key="7">
    <source>
        <dbReference type="Pfam" id="PF12780"/>
    </source>
</evidence>
<dbReference type="InterPro" id="IPR041589">
    <property type="entry name" value="DNAH3_AAA_lid_1"/>
</dbReference>
<dbReference type="GO" id="GO:0045505">
    <property type="term" value="F:dynein intermediate chain binding"/>
    <property type="evidence" value="ECO:0007669"/>
    <property type="project" value="InterPro"/>
</dbReference>
<feature type="region of interest" description="Disordered" evidence="4">
    <location>
        <begin position="2087"/>
        <end position="2115"/>
    </location>
</feature>
<dbReference type="InterPro" id="IPR013594">
    <property type="entry name" value="Dynein_heavy_tail"/>
</dbReference>
<feature type="region of interest" description="Disordered" evidence="4">
    <location>
        <begin position="2702"/>
        <end position="2739"/>
    </location>
</feature>
<dbReference type="InterPro" id="IPR024317">
    <property type="entry name" value="Dynein_heavy_chain_D4_dom"/>
</dbReference>
<dbReference type="Pfam" id="PF17857">
    <property type="entry name" value="AAA_lid_1"/>
    <property type="match status" value="1"/>
</dbReference>
<evidence type="ECO:0000313" key="11">
    <source>
        <dbReference type="Proteomes" id="UP000215902"/>
    </source>
</evidence>
<feature type="region of interest" description="Disordered" evidence="4">
    <location>
        <begin position="2446"/>
        <end position="2471"/>
    </location>
</feature>
<dbReference type="Pfam" id="PF08385">
    <property type="entry name" value="DHC_N1"/>
    <property type="match status" value="2"/>
</dbReference>
<accession>A0A267GSJ9</accession>
<feature type="domain" description="Dynein heavy chain linker" evidence="6">
    <location>
        <begin position="1411"/>
        <end position="1577"/>
    </location>
</feature>
<evidence type="ECO:0000259" key="5">
    <source>
        <dbReference type="Pfam" id="PF08385"/>
    </source>
</evidence>
<feature type="domain" description="Dynein heavy chain tail" evidence="5">
    <location>
        <begin position="464"/>
        <end position="828"/>
    </location>
</feature>
<dbReference type="Gene3D" id="1.10.287.2620">
    <property type="match status" value="1"/>
</dbReference>
<evidence type="ECO:0000256" key="3">
    <source>
        <dbReference type="SAM" id="Coils"/>
    </source>
</evidence>
<evidence type="ECO:0000259" key="9">
    <source>
        <dbReference type="Pfam" id="PF17857"/>
    </source>
</evidence>
<dbReference type="STRING" id="282301.A0A267GSJ9"/>
<feature type="compositionally biased region" description="Polar residues" evidence="4">
    <location>
        <begin position="1100"/>
        <end position="1118"/>
    </location>
</feature>
<comment type="caution">
    <text evidence="10">The sequence shown here is derived from an EMBL/GenBank/DDBJ whole genome shotgun (WGS) entry which is preliminary data.</text>
</comment>
<dbReference type="Pfam" id="PF12780">
    <property type="entry name" value="AAA_8"/>
    <property type="match status" value="1"/>
</dbReference>